<dbReference type="SUPFAM" id="SSF52009">
    <property type="entry name" value="Phosphohistidine domain"/>
    <property type="match status" value="1"/>
</dbReference>
<dbReference type="InterPro" id="IPR002192">
    <property type="entry name" value="PPDK_AMP/ATP-bd"/>
</dbReference>
<proteinExistence type="predicted"/>
<keyword evidence="3" id="KW-0670">Pyruvate</keyword>
<dbReference type="Pfam" id="PF01326">
    <property type="entry name" value="PPDK_N"/>
    <property type="match status" value="1"/>
</dbReference>
<feature type="domain" description="PEP-utilising enzyme mobile" evidence="1">
    <location>
        <begin position="735"/>
        <end position="804"/>
    </location>
</feature>
<evidence type="ECO:0000259" key="1">
    <source>
        <dbReference type="Pfam" id="PF00391"/>
    </source>
</evidence>
<dbReference type="Gene3D" id="3.50.30.10">
    <property type="entry name" value="Phosphohistidine domain"/>
    <property type="match status" value="1"/>
</dbReference>
<accession>A0A401UNM8</accession>
<dbReference type="PANTHER" id="PTHR43615:SF1">
    <property type="entry name" value="PPDK_N DOMAIN-CONTAINING PROTEIN"/>
    <property type="match status" value="1"/>
</dbReference>
<keyword evidence="4" id="KW-1185">Reference proteome</keyword>
<dbReference type="Proteomes" id="UP000287872">
    <property type="component" value="Unassembled WGS sequence"/>
</dbReference>
<reference evidence="3 4" key="1">
    <citation type="submission" date="2018-11" db="EMBL/GenBank/DDBJ databases">
        <title>Genome sequencing and assembly of Clostridium tagluense strain A121.</title>
        <authorList>
            <person name="Murakami T."/>
            <person name="Segawa T."/>
            <person name="Shcherbakova V.A."/>
            <person name="Mori H."/>
            <person name="Yoshimura Y."/>
        </authorList>
    </citation>
    <scope>NUCLEOTIDE SEQUENCE [LARGE SCALE GENOMIC DNA]</scope>
    <source>
        <strain evidence="3 4">A121</strain>
    </source>
</reference>
<protein>
    <submittedName>
        <fullName evidence="3">Phosphoenolpyruvate synthase</fullName>
    </submittedName>
</protein>
<dbReference type="Pfam" id="PF00391">
    <property type="entry name" value="PEP-utilizers"/>
    <property type="match status" value="1"/>
</dbReference>
<dbReference type="InterPro" id="IPR036637">
    <property type="entry name" value="Phosphohistidine_dom_sf"/>
</dbReference>
<dbReference type="RefSeq" id="WP_125002616.1">
    <property type="nucleotide sequence ID" value="NZ_BHYK01000015.1"/>
</dbReference>
<dbReference type="AlphaFoldDB" id="A0A401UNM8"/>
<evidence type="ECO:0000313" key="4">
    <source>
        <dbReference type="Proteomes" id="UP000287872"/>
    </source>
</evidence>
<dbReference type="SUPFAM" id="SSF56059">
    <property type="entry name" value="Glutathione synthetase ATP-binding domain-like"/>
    <property type="match status" value="1"/>
</dbReference>
<dbReference type="EMBL" id="BHYK01000015">
    <property type="protein sequence ID" value="GCD11111.1"/>
    <property type="molecule type" value="Genomic_DNA"/>
</dbReference>
<comment type="caution">
    <text evidence="3">The sequence shown here is derived from an EMBL/GenBank/DDBJ whole genome shotgun (WGS) entry which is preliminary data.</text>
</comment>
<dbReference type="Gene3D" id="3.30.1490.20">
    <property type="entry name" value="ATP-grasp fold, A domain"/>
    <property type="match status" value="1"/>
</dbReference>
<dbReference type="InterPro" id="IPR008279">
    <property type="entry name" value="PEP-util_enz_mobile_dom"/>
</dbReference>
<feature type="domain" description="Pyruvate phosphate dikinase AMP/ATP-binding" evidence="2">
    <location>
        <begin position="17"/>
        <end position="281"/>
    </location>
</feature>
<dbReference type="GO" id="GO:0016301">
    <property type="term" value="F:kinase activity"/>
    <property type="evidence" value="ECO:0007669"/>
    <property type="project" value="InterPro"/>
</dbReference>
<dbReference type="GO" id="GO:0005524">
    <property type="term" value="F:ATP binding"/>
    <property type="evidence" value="ECO:0007669"/>
    <property type="project" value="InterPro"/>
</dbReference>
<dbReference type="InterPro" id="IPR013815">
    <property type="entry name" value="ATP_grasp_subdomain_1"/>
</dbReference>
<dbReference type="InterPro" id="IPR051549">
    <property type="entry name" value="PEP_Utilizing_Enz"/>
</dbReference>
<dbReference type="OrthoDB" id="9765468at2"/>
<gene>
    <name evidence="3" type="ORF">Ctaglu_27340</name>
</gene>
<dbReference type="PANTHER" id="PTHR43615">
    <property type="entry name" value="PHOSPHOENOLPYRUVATE SYNTHASE-RELATED"/>
    <property type="match status" value="1"/>
</dbReference>
<evidence type="ECO:0000313" key="3">
    <source>
        <dbReference type="EMBL" id="GCD11111.1"/>
    </source>
</evidence>
<evidence type="ECO:0000259" key="2">
    <source>
        <dbReference type="Pfam" id="PF01326"/>
    </source>
</evidence>
<name>A0A401UNM8_9CLOT</name>
<organism evidence="3 4">
    <name type="scientific">Clostridium tagluense</name>
    <dbReference type="NCBI Taxonomy" id="360422"/>
    <lineage>
        <taxon>Bacteria</taxon>
        <taxon>Bacillati</taxon>
        <taxon>Bacillota</taxon>
        <taxon>Clostridia</taxon>
        <taxon>Eubacteriales</taxon>
        <taxon>Clostridiaceae</taxon>
        <taxon>Clostridium</taxon>
    </lineage>
</organism>
<sequence>MLSMLLDLCLTDKGKYGTKASALGELIKSGVQVPNGFALSSEFFMKFLEYNNFHYNAQDYLAYNEEICNFILNGEFSFEMEVELLRFFNNIQNEEGGGKYVVRSSALCEDNDAYSMAGMFSSFINLNSFEEVKVSIKKCFASLFNDRVIAYFVNNDLNFKDLKMCVIIQQFVVGEYSGVNFSVDTIDMDKDVMHINVVNGICDEYVSGKVSSAFYQINKKTGEILEQRIPENFLKPSKDMIDRLYEITLKIERIFGKYQDIEWTIRYNKIYILQARTITTFKIKDFELLWQKEDAGSYTWRRECHKPYEPLINELNFIQGEALNEGFYVVGFQNFYTEYCVQNGYFFYRDKEMVNQEQQERNFLKILEELHNEYKNIFQDVVLPELLLLKKELDTYMSRDLTKGEALVFLEKSVEYMKFIASNHWPVTHGCDYVNTFMEYCKNIISDFNVDDFYDLVFNVSILNKERELYIGMASEVNSNQILNEMFKACPYDELLYARLKKVPKSENLQKLMEDYIAQFGICYLDSDVNSAYFNPLLMEAPSKIIGHIRGFLNLDIENFKNSRENSLKNKNTIKSSILSTLDTEKGEEFLKKFNLAEKAYLARDDHHYYFERMAKSYLRLALVEAEKILTRSTQIQHKEDIYFLTLSEIKEGLTNISDFNNIINERKQLFNYQKKLFAPPTIGKEVAQNMEGIDESNEEGESDFKEHIVILKGLSGLRKKVKAKVKMGMPVYLEENCILVVPFTRCGEFEPIVNHVKGVIVESGSPFDHLGILAREMNIPVIYNVKNAMSILKDGDEALLDGFVGEVRVVKK</sequence>
<dbReference type="Gene3D" id="3.30.470.20">
    <property type="entry name" value="ATP-grasp fold, B domain"/>
    <property type="match status" value="2"/>
</dbReference>